<gene>
    <name evidence="2" type="ORF">Tco_0838333</name>
</gene>
<accession>A0ABQ5ARE6</accession>
<dbReference type="EMBL" id="BQNB010012464">
    <property type="protein sequence ID" value="GJT03871.1"/>
    <property type="molecule type" value="Genomic_DNA"/>
</dbReference>
<name>A0ABQ5ARE6_9ASTR</name>
<feature type="compositionally biased region" description="Basic and acidic residues" evidence="1">
    <location>
        <begin position="89"/>
        <end position="99"/>
    </location>
</feature>
<comment type="caution">
    <text evidence="2">The sequence shown here is derived from an EMBL/GenBank/DDBJ whole genome shotgun (WGS) entry which is preliminary data.</text>
</comment>
<evidence type="ECO:0000256" key="1">
    <source>
        <dbReference type="SAM" id="MobiDB-lite"/>
    </source>
</evidence>
<reference evidence="2" key="1">
    <citation type="journal article" date="2022" name="Int. J. Mol. Sci.">
        <title>Draft Genome of Tanacetum Coccineum: Genomic Comparison of Closely Related Tanacetum-Family Plants.</title>
        <authorList>
            <person name="Yamashiro T."/>
            <person name="Shiraishi A."/>
            <person name="Nakayama K."/>
            <person name="Satake H."/>
        </authorList>
    </citation>
    <scope>NUCLEOTIDE SEQUENCE</scope>
</reference>
<feature type="region of interest" description="Disordered" evidence="1">
    <location>
        <begin position="89"/>
        <end position="122"/>
    </location>
</feature>
<protein>
    <submittedName>
        <fullName evidence="2">Uncharacterized protein</fullName>
    </submittedName>
</protein>
<reference evidence="2" key="2">
    <citation type="submission" date="2022-01" db="EMBL/GenBank/DDBJ databases">
        <authorList>
            <person name="Yamashiro T."/>
            <person name="Shiraishi A."/>
            <person name="Satake H."/>
            <person name="Nakayama K."/>
        </authorList>
    </citation>
    <scope>NUCLEOTIDE SEQUENCE</scope>
</reference>
<sequence length="142" mass="16471">MDYKQTKEYLPRVHRTRQMDEELWESYRTLEKHLFHEGRIVTPSFISENNMLPFFQAVGLEPFLTLNEPICPRSVVEFSHSLEVKRDEELHISRNPSKEKGKKIASSSVISSSSSSSDDNEAPSFLKFYDELSESENLTKAQ</sequence>
<organism evidence="2 3">
    <name type="scientific">Tanacetum coccineum</name>
    <dbReference type="NCBI Taxonomy" id="301880"/>
    <lineage>
        <taxon>Eukaryota</taxon>
        <taxon>Viridiplantae</taxon>
        <taxon>Streptophyta</taxon>
        <taxon>Embryophyta</taxon>
        <taxon>Tracheophyta</taxon>
        <taxon>Spermatophyta</taxon>
        <taxon>Magnoliopsida</taxon>
        <taxon>eudicotyledons</taxon>
        <taxon>Gunneridae</taxon>
        <taxon>Pentapetalae</taxon>
        <taxon>asterids</taxon>
        <taxon>campanulids</taxon>
        <taxon>Asterales</taxon>
        <taxon>Asteraceae</taxon>
        <taxon>Asteroideae</taxon>
        <taxon>Anthemideae</taxon>
        <taxon>Anthemidinae</taxon>
        <taxon>Tanacetum</taxon>
    </lineage>
</organism>
<keyword evidence="3" id="KW-1185">Reference proteome</keyword>
<dbReference type="Proteomes" id="UP001151760">
    <property type="component" value="Unassembled WGS sequence"/>
</dbReference>
<evidence type="ECO:0000313" key="2">
    <source>
        <dbReference type="EMBL" id="GJT03871.1"/>
    </source>
</evidence>
<proteinExistence type="predicted"/>
<feature type="compositionally biased region" description="Low complexity" evidence="1">
    <location>
        <begin position="106"/>
        <end position="117"/>
    </location>
</feature>
<evidence type="ECO:0000313" key="3">
    <source>
        <dbReference type="Proteomes" id="UP001151760"/>
    </source>
</evidence>